<name>A0A4V2F5V7_9FIRM</name>
<dbReference type="EMBL" id="SGXF01000005">
    <property type="protein sequence ID" value="RZS94159.1"/>
    <property type="molecule type" value="Genomic_DNA"/>
</dbReference>
<protein>
    <recommendedName>
        <fullName evidence="1">DUF6273 domain-containing protein</fullName>
    </recommendedName>
</protein>
<evidence type="ECO:0000313" key="2">
    <source>
        <dbReference type="EMBL" id="RZS94159.1"/>
    </source>
</evidence>
<comment type="caution">
    <text evidence="2">The sequence shown here is derived from an EMBL/GenBank/DDBJ whole genome shotgun (WGS) entry which is preliminary data.</text>
</comment>
<reference evidence="2 3" key="1">
    <citation type="submission" date="2019-02" db="EMBL/GenBank/DDBJ databases">
        <title>Genomic Encyclopedia of Type Strains, Phase IV (KMG-IV): sequencing the most valuable type-strain genomes for metagenomic binning, comparative biology and taxonomic classification.</title>
        <authorList>
            <person name="Goeker M."/>
        </authorList>
    </citation>
    <scope>NUCLEOTIDE SEQUENCE [LARGE SCALE GENOMIC DNA]</scope>
    <source>
        <strain evidence="2 3">DSM 29486</strain>
    </source>
</reference>
<dbReference type="AlphaFoldDB" id="A0A4V2F5V7"/>
<feature type="domain" description="DUF6273" evidence="1">
    <location>
        <begin position="123"/>
        <end position="180"/>
    </location>
</feature>
<accession>A0A4V2F5V7</accession>
<proteinExistence type="predicted"/>
<organism evidence="2 3">
    <name type="scientific">Cuneatibacter caecimuris</name>
    <dbReference type="NCBI Taxonomy" id="1796618"/>
    <lineage>
        <taxon>Bacteria</taxon>
        <taxon>Bacillati</taxon>
        <taxon>Bacillota</taxon>
        <taxon>Clostridia</taxon>
        <taxon>Lachnospirales</taxon>
        <taxon>Lachnospiraceae</taxon>
        <taxon>Cuneatibacter</taxon>
    </lineage>
</organism>
<sequence>MKVTRKVQFKTNEICVGDQITVRLSGFGKFTATAQKVTDKGILFLFDEVIARHSMNETNTNEGGFDKSDMCRWLRETVLPAFPEKLRTRIREITLPTYGEIFGHDDFYENFEPDNDEQFELMKRRGNRVCDFEDDWCWWWLRNAAKKNVSSAVFALVSTGGAASYGDASDSLGVRPEFWLVK</sequence>
<dbReference type="Pfam" id="PF19789">
    <property type="entry name" value="DUF6273"/>
    <property type="match status" value="2"/>
</dbReference>
<gene>
    <name evidence="2" type="ORF">EV209_2528</name>
</gene>
<dbReference type="Proteomes" id="UP000292927">
    <property type="component" value="Unassembled WGS sequence"/>
</dbReference>
<dbReference type="RefSeq" id="WP_130435790.1">
    <property type="nucleotide sequence ID" value="NZ_SGXF01000005.1"/>
</dbReference>
<keyword evidence="3" id="KW-1185">Reference proteome</keyword>
<dbReference type="InterPro" id="IPR046240">
    <property type="entry name" value="DUF6273"/>
</dbReference>
<feature type="domain" description="DUF6273" evidence="1">
    <location>
        <begin position="43"/>
        <end position="100"/>
    </location>
</feature>
<evidence type="ECO:0000259" key="1">
    <source>
        <dbReference type="Pfam" id="PF19789"/>
    </source>
</evidence>
<evidence type="ECO:0000313" key="3">
    <source>
        <dbReference type="Proteomes" id="UP000292927"/>
    </source>
</evidence>
<dbReference type="OrthoDB" id="2040037at2"/>